<name>A0ABY7JUI5_9ACTN</name>
<reference evidence="1" key="1">
    <citation type="submission" date="2022-05" db="EMBL/GenBank/DDBJ databases">
        <title>Jatrophihabitans sp. SB3-54 whole genome sequence.</title>
        <authorList>
            <person name="Suh M.K."/>
            <person name="Eom M.K."/>
            <person name="Kim J.S."/>
            <person name="Kim H.S."/>
            <person name="Do H.E."/>
            <person name="Shin Y.K."/>
            <person name="Lee J.-S."/>
        </authorList>
    </citation>
    <scope>NUCLEOTIDE SEQUENCE</scope>
    <source>
        <strain evidence="1">SB3-54</strain>
    </source>
</reference>
<evidence type="ECO:0000313" key="2">
    <source>
        <dbReference type="Proteomes" id="UP001164693"/>
    </source>
</evidence>
<evidence type="ECO:0000313" key="1">
    <source>
        <dbReference type="EMBL" id="WAX56199.1"/>
    </source>
</evidence>
<organism evidence="1 2">
    <name type="scientific">Jatrophihabitans cynanchi</name>
    <dbReference type="NCBI Taxonomy" id="2944128"/>
    <lineage>
        <taxon>Bacteria</taxon>
        <taxon>Bacillati</taxon>
        <taxon>Actinomycetota</taxon>
        <taxon>Actinomycetes</taxon>
        <taxon>Jatrophihabitantales</taxon>
        <taxon>Jatrophihabitantaceae</taxon>
        <taxon>Jatrophihabitans</taxon>
    </lineage>
</organism>
<dbReference type="Proteomes" id="UP001164693">
    <property type="component" value="Chromosome"/>
</dbReference>
<keyword evidence="2" id="KW-1185">Reference proteome</keyword>
<gene>
    <name evidence="1" type="ORF">M6B22_16890</name>
</gene>
<accession>A0ABY7JUI5</accession>
<protein>
    <submittedName>
        <fullName evidence="1">Uncharacterized protein</fullName>
    </submittedName>
</protein>
<dbReference type="RefSeq" id="WP_269442729.1">
    <property type="nucleotide sequence ID" value="NZ_CP097463.1"/>
</dbReference>
<proteinExistence type="predicted"/>
<dbReference type="EMBL" id="CP097463">
    <property type="protein sequence ID" value="WAX56199.1"/>
    <property type="molecule type" value="Genomic_DNA"/>
</dbReference>
<sequence>MEVPVHPRGREWADQLRDLARQLDTGRVYDRDLDAVVEALRVVNDAVARRERHRRR</sequence>